<keyword evidence="1" id="KW-1133">Transmembrane helix</keyword>
<dbReference type="Pfam" id="PF06580">
    <property type="entry name" value="His_kinase"/>
    <property type="match status" value="1"/>
</dbReference>
<dbReference type="Pfam" id="PF02518">
    <property type="entry name" value="HATPase_c"/>
    <property type="match status" value="1"/>
</dbReference>
<keyword evidence="1" id="KW-0812">Transmembrane</keyword>
<dbReference type="SMART" id="SM00387">
    <property type="entry name" value="HATPase_c"/>
    <property type="match status" value="1"/>
</dbReference>
<dbReference type="GO" id="GO:0016301">
    <property type="term" value="F:kinase activity"/>
    <property type="evidence" value="ECO:0007669"/>
    <property type="project" value="UniProtKB-KW"/>
</dbReference>
<comment type="caution">
    <text evidence="3">The sequence shown here is derived from an EMBL/GenBank/DDBJ whole genome shotgun (WGS) entry which is preliminary data.</text>
</comment>
<dbReference type="Proteomes" id="UP001528672">
    <property type="component" value="Unassembled WGS sequence"/>
</dbReference>
<evidence type="ECO:0000313" key="4">
    <source>
        <dbReference type="Proteomes" id="UP001528672"/>
    </source>
</evidence>
<evidence type="ECO:0000259" key="2">
    <source>
        <dbReference type="SMART" id="SM00387"/>
    </source>
</evidence>
<dbReference type="EMBL" id="JAQSIO010000010">
    <property type="protein sequence ID" value="MDD0816849.1"/>
    <property type="molecule type" value="Genomic_DNA"/>
</dbReference>
<dbReference type="RefSeq" id="WP_273929019.1">
    <property type="nucleotide sequence ID" value="NZ_JAQSIO010000010.1"/>
</dbReference>
<reference evidence="3 4" key="1">
    <citation type="submission" date="2023-02" db="EMBL/GenBank/DDBJ databases">
        <title>Bacterial whole genome sequence for Curvibacter sp. HBC28.</title>
        <authorList>
            <person name="Le V."/>
            <person name="Ko S.-R."/>
            <person name="Ahn C.-Y."/>
            <person name="Oh H.-M."/>
        </authorList>
    </citation>
    <scope>NUCLEOTIDE SEQUENCE [LARGE SCALE GENOMIC DNA]</scope>
    <source>
        <strain evidence="3 4">HBC28</strain>
    </source>
</reference>
<name>A0ABT5MJV5_9BURK</name>
<keyword evidence="4" id="KW-1185">Reference proteome</keyword>
<feature type="transmembrane region" description="Helical" evidence="1">
    <location>
        <begin position="35"/>
        <end position="55"/>
    </location>
</feature>
<dbReference type="PANTHER" id="PTHR34220">
    <property type="entry name" value="SENSOR HISTIDINE KINASE YPDA"/>
    <property type="match status" value="1"/>
</dbReference>
<protein>
    <submittedName>
        <fullName evidence="3">Histidine kinase</fullName>
    </submittedName>
</protein>
<dbReference type="InterPro" id="IPR036890">
    <property type="entry name" value="HATPase_C_sf"/>
</dbReference>
<dbReference type="InterPro" id="IPR003594">
    <property type="entry name" value="HATPase_dom"/>
</dbReference>
<organism evidence="3 4">
    <name type="scientific">Curvibacter microcysteis</name>
    <dbReference type="NCBI Taxonomy" id="3026419"/>
    <lineage>
        <taxon>Bacteria</taxon>
        <taxon>Pseudomonadati</taxon>
        <taxon>Pseudomonadota</taxon>
        <taxon>Betaproteobacteria</taxon>
        <taxon>Burkholderiales</taxon>
        <taxon>Comamonadaceae</taxon>
        <taxon>Curvibacter</taxon>
    </lineage>
</organism>
<dbReference type="PANTHER" id="PTHR34220:SF9">
    <property type="entry name" value="SIGNAL TRANSDUCTION HISTIDINE KINASE INTERNAL REGION DOMAIN-CONTAINING PROTEIN"/>
    <property type="match status" value="1"/>
</dbReference>
<evidence type="ECO:0000256" key="1">
    <source>
        <dbReference type="SAM" id="Phobius"/>
    </source>
</evidence>
<accession>A0ABT5MJV5</accession>
<feature type="domain" description="Histidine kinase/HSP90-like ATPase" evidence="2">
    <location>
        <begin position="245"/>
        <end position="354"/>
    </location>
</feature>
<dbReference type="Gene3D" id="3.30.565.10">
    <property type="entry name" value="Histidine kinase-like ATPase, C-terminal domain"/>
    <property type="match status" value="1"/>
</dbReference>
<evidence type="ECO:0000313" key="3">
    <source>
        <dbReference type="EMBL" id="MDD0816849.1"/>
    </source>
</evidence>
<feature type="transmembrane region" description="Helical" evidence="1">
    <location>
        <begin position="111"/>
        <end position="130"/>
    </location>
</feature>
<feature type="transmembrane region" description="Helical" evidence="1">
    <location>
        <begin position="12"/>
        <end position="29"/>
    </location>
</feature>
<dbReference type="InterPro" id="IPR050640">
    <property type="entry name" value="Bact_2-comp_sensor_kinase"/>
</dbReference>
<dbReference type="SUPFAM" id="SSF55874">
    <property type="entry name" value="ATPase domain of HSP90 chaperone/DNA topoisomerase II/histidine kinase"/>
    <property type="match status" value="1"/>
</dbReference>
<gene>
    <name evidence="3" type="ORF">PSQ39_19610</name>
</gene>
<keyword evidence="1" id="KW-0472">Membrane</keyword>
<keyword evidence="3" id="KW-0418">Kinase</keyword>
<feature type="transmembrane region" description="Helical" evidence="1">
    <location>
        <begin position="76"/>
        <end position="99"/>
    </location>
</feature>
<sequence length="369" mass="40439">MKFEPLHLLRHYVLVLAASLVISALHYFFAPQKPYVVSLVYSLCIGSCNWAVIDLGRFVVGVDPRTQWPRGWRGPALVAGGIVLGYLTGTALADAWFGWSSWEGQSAQQLRASLLVTLVAGVVISGYFYLQGKGQVLQKNMEEAQHQATEAQLRLLLTQLEPHMLFNTLANLRALVGIDPDRAQQMLDHLIAYLRATLNASRATEHSLQAEFDRLRDYLELMVVRMGPRLSYQLDLPHDLAQAAIPPLLLQALVENSIRHGLEPKVEGGHIRISALAVPGDAAQSPQLQITVQDSGVGLTSAPLPAPQERGRGFGLTQVRERLLTLYGPEALLNLAPAQPGPGTSVQLRFRLHTVTPTDHPTEPPAAHV</sequence>
<proteinExistence type="predicted"/>
<dbReference type="InterPro" id="IPR010559">
    <property type="entry name" value="Sig_transdc_His_kin_internal"/>
</dbReference>
<keyword evidence="3" id="KW-0808">Transferase</keyword>